<dbReference type="EMBL" id="GEBQ01017288">
    <property type="protein sequence ID" value="JAT22689.1"/>
    <property type="molecule type" value="Transcribed_RNA"/>
</dbReference>
<evidence type="ECO:0000259" key="10">
    <source>
        <dbReference type="PROSITE" id="PS51019"/>
    </source>
</evidence>
<dbReference type="PANTHER" id="PTHR45828">
    <property type="entry name" value="CYTOCHROME B561/FERRIC REDUCTASE TRANSMEMBRANE"/>
    <property type="match status" value="1"/>
</dbReference>
<feature type="signal peptide" evidence="9">
    <location>
        <begin position="1"/>
        <end position="18"/>
    </location>
</feature>
<dbReference type="PANTHER" id="PTHR45828:SF9">
    <property type="entry name" value="CELL WALL INTEGRITY AND STRESS RESPONSE COMPONENT 4-LIKE-RELATED"/>
    <property type="match status" value="1"/>
</dbReference>
<protein>
    <recommendedName>
        <fullName evidence="10">Reelin domain-containing protein</fullName>
    </recommendedName>
</protein>
<evidence type="ECO:0000256" key="6">
    <source>
        <dbReference type="ARBA" id="ARBA00022729"/>
    </source>
</evidence>
<evidence type="ECO:0000256" key="7">
    <source>
        <dbReference type="ARBA" id="ARBA00022859"/>
    </source>
</evidence>
<keyword evidence="5" id="KW-0399">Innate immunity</keyword>
<keyword evidence="4" id="KW-0929">Antimicrobial</keyword>
<comment type="similarity">
    <text evidence="2">Belongs to the insect defense protein family.</text>
</comment>
<dbReference type="AlphaFoldDB" id="A0A1B6LGD7"/>
<keyword evidence="6 9" id="KW-0732">Signal</keyword>
<dbReference type="InterPro" id="IPR051237">
    <property type="entry name" value="Ferric-chelate_Red/DefProt"/>
</dbReference>
<proteinExistence type="inferred from homology"/>
<dbReference type="GO" id="GO:0016020">
    <property type="term" value="C:membrane"/>
    <property type="evidence" value="ECO:0007669"/>
    <property type="project" value="TreeGrafter"/>
</dbReference>
<evidence type="ECO:0000256" key="2">
    <source>
        <dbReference type="ARBA" id="ARBA00008501"/>
    </source>
</evidence>
<evidence type="ECO:0000256" key="4">
    <source>
        <dbReference type="ARBA" id="ARBA00022529"/>
    </source>
</evidence>
<evidence type="ECO:0000256" key="8">
    <source>
        <dbReference type="ARBA" id="ARBA00023022"/>
    </source>
</evidence>
<accession>A0A1B6LGD7</accession>
<evidence type="ECO:0000256" key="3">
    <source>
        <dbReference type="ARBA" id="ARBA00022525"/>
    </source>
</evidence>
<comment type="subcellular location">
    <subcellularLocation>
        <location evidence="1">Secreted</location>
    </subcellularLocation>
</comment>
<keyword evidence="7" id="KW-0391">Immunity</keyword>
<dbReference type="GO" id="GO:0042742">
    <property type="term" value="P:defense response to bacterium"/>
    <property type="evidence" value="ECO:0007669"/>
    <property type="project" value="UniProtKB-KW"/>
</dbReference>
<dbReference type="CDD" id="cd08544">
    <property type="entry name" value="Reeler"/>
    <property type="match status" value="1"/>
</dbReference>
<keyword evidence="3" id="KW-0964">Secreted</keyword>
<reference evidence="11" key="1">
    <citation type="submission" date="2015-11" db="EMBL/GenBank/DDBJ databases">
        <title>De novo transcriptome assembly of four potential Pierce s Disease insect vectors from Arizona vineyards.</title>
        <authorList>
            <person name="Tassone E.E."/>
        </authorList>
    </citation>
    <scope>NUCLEOTIDE SEQUENCE</scope>
</reference>
<sequence length="166" mass="17721">MFALTVLSVAAVVRLSSAYPFEVPASACVTMTPKGPGHNDAAPQNSKIPFDFSLERSTIRNSDTVEFTISQKSGGPTFSGFMVQARAGNSPTPLGTFQPKGDNARTVACSAENDTGSHNSPDPKTSTTLIWTPPTNYKGSVVFYVTVAETKLKFWTRQKAATLAVK</sequence>
<keyword evidence="8" id="KW-0044">Antibiotic</keyword>
<gene>
    <name evidence="11" type="ORF">g.7600</name>
    <name evidence="12" type="ORF">g.7601</name>
</gene>
<dbReference type="PROSITE" id="PS51019">
    <property type="entry name" value="REELIN"/>
    <property type="match status" value="1"/>
</dbReference>
<evidence type="ECO:0000256" key="1">
    <source>
        <dbReference type="ARBA" id="ARBA00004613"/>
    </source>
</evidence>
<dbReference type="GO" id="GO:0005576">
    <property type="term" value="C:extracellular region"/>
    <property type="evidence" value="ECO:0007669"/>
    <property type="project" value="UniProtKB-SubCell"/>
</dbReference>
<evidence type="ECO:0000313" key="12">
    <source>
        <dbReference type="EMBL" id="JAT37705.1"/>
    </source>
</evidence>
<feature type="domain" description="Reelin" evidence="10">
    <location>
        <begin position="14"/>
        <end position="166"/>
    </location>
</feature>
<evidence type="ECO:0000313" key="11">
    <source>
        <dbReference type="EMBL" id="JAT22689.1"/>
    </source>
</evidence>
<feature type="chain" id="PRO_5008587447" description="Reelin domain-containing protein" evidence="9">
    <location>
        <begin position="19"/>
        <end position="166"/>
    </location>
</feature>
<evidence type="ECO:0000256" key="5">
    <source>
        <dbReference type="ARBA" id="ARBA00022588"/>
    </source>
</evidence>
<evidence type="ECO:0000256" key="9">
    <source>
        <dbReference type="SAM" id="SignalP"/>
    </source>
</evidence>
<organism evidence="11">
    <name type="scientific">Graphocephala atropunctata</name>
    <dbReference type="NCBI Taxonomy" id="36148"/>
    <lineage>
        <taxon>Eukaryota</taxon>
        <taxon>Metazoa</taxon>
        <taxon>Ecdysozoa</taxon>
        <taxon>Arthropoda</taxon>
        <taxon>Hexapoda</taxon>
        <taxon>Insecta</taxon>
        <taxon>Pterygota</taxon>
        <taxon>Neoptera</taxon>
        <taxon>Paraneoptera</taxon>
        <taxon>Hemiptera</taxon>
        <taxon>Auchenorrhyncha</taxon>
        <taxon>Membracoidea</taxon>
        <taxon>Cicadellidae</taxon>
        <taxon>Cicadellinae</taxon>
        <taxon>Cicadellini</taxon>
        <taxon>Graphocephala</taxon>
    </lineage>
</organism>
<dbReference type="GO" id="GO:0045087">
    <property type="term" value="P:innate immune response"/>
    <property type="evidence" value="ECO:0007669"/>
    <property type="project" value="UniProtKB-KW"/>
</dbReference>
<dbReference type="Gene3D" id="2.60.40.4060">
    <property type="entry name" value="Reeler domain"/>
    <property type="match status" value="1"/>
</dbReference>
<dbReference type="InterPro" id="IPR002861">
    <property type="entry name" value="Reeler_dom"/>
</dbReference>
<name>A0A1B6LGD7_9HEMI</name>
<dbReference type="EMBL" id="GEBQ01002272">
    <property type="protein sequence ID" value="JAT37705.1"/>
    <property type="molecule type" value="Transcribed_RNA"/>
</dbReference>
<dbReference type="Pfam" id="PF02014">
    <property type="entry name" value="Reeler"/>
    <property type="match status" value="1"/>
</dbReference>
<dbReference type="InterPro" id="IPR042307">
    <property type="entry name" value="Reeler_sf"/>
</dbReference>